<keyword evidence="2" id="KW-0472">Membrane</keyword>
<dbReference type="InterPro" id="IPR001466">
    <property type="entry name" value="Beta-lactam-related"/>
</dbReference>
<dbReference type="InterPro" id="IPR012338">
    <property type="entry name" value="Beta-lactam/transpept-like"/>
</dbReference>
<dbReference type="PANTHER" id="PTHR46825:SF11">
    <property type="entry name" value="PENICILLIN-BINDING PROTEIN 4"/>
    <property type="match status" value="1"/>
</dbReference>
<evidence type="ECO:0000256" key="3">
    <source>
        <dbReference type="SAM" id="SignalP"/>
    </source>
</evidence>
<dbReference type="RefSeq" id="WP_272739649.1">
    <property type="nucleotide sequence ID" value="NZ_JAQQKW010000001.1"/>
</dbReference>
<feature type="chain" id="PRO_5047294957" evidence="3">
    <location>
        <begin position="26"/>
        <end position="477"/>
    </location>
</feature>
<organism evidence="5 6">
    <name type="scientific">Asticcacaulis currens</name>
    <dbReference type="NCBI Taxonomy" id="2984210"/>
    <lineage>
        <taxon>Bacteria</taxon>
        <taxon>Pseudomonadati</taxon>
        <taxon>Pseudomonadota</taxon>
        <taxon>Alphaproteobacteria</taxon>
        <taxon>Caulobacterales</taxon>
        <taxon>Caulobacteraceae</taxon>
        <taxon>Asticcacaulis</taxon>
    </lineage>
</organism>
<evidence type="ECO:0000259" key="4">
    <source>
        <dbReference type="Pfam" id="PF00144"/>
    </source>
</evidence>
<dbReference type="PANTHER" id="PTHR46825">
    <property type="entry name" value="D-ALANYL-D-ALANINE-CARBOXYPEPTIDASE/ENDOPEPTIDASE AMPH"/>
    <property type="match status" value="1"/>
</dbReference>
<keyword evidence="3" id="KW-0732">Signal</keyword>
<evidence type="ECO:0000256" key="1">
    <source>
        <dbReference type="ARBA" id="ARBA00004370"/>
    </source>
</evidence>
<dbReference type="SUPFAM" id="SSF56601">
    <property type="entry name" value="beta-lactamase/transpeptidase-like"/>
    <property type="match status" value="1"/>
</dbReference>
<keyword evidence="6" id="KW-1185">Reference proteome</keyword>
<dbReference type="InterPro" id="IPR050491">
    <property type="entry name" value="AmpC-like"/>
</dbReference>
<proteinExistence type="predicted"/>
<keyword evidence="5" id="KW-0378">Hydrolase</keyword>
<dbReference type="GO" id="GO:0016787">
    <property type="term" value="F:hydrolase activity"/>
    <property type="evidence" value="ECO:0007669"/>
    <property type="project" value="UniProtKB-KW"/>
</dbReference>
<comment type="subcellular location">
    <subcellularLocation>
        <location evidence="1">Membrane</location>
    </subcellularLocation>
</comment>
<evidence type="ECO:0000313" key="6">
    <source>
        <dbReference type="Proteomes" id="UP001216595"/>
    </source>
</evidence>
<reference evidence="5 6" key="1">
    <citation type="submission" date="2023-01" db="EMBL/GenBank/DDBJ databases">
        <title>Novel species of the genus Asticcacaulis isolated from rivers.</title>
        <authorList>
            <person name="Lu H."/>
        </authorList>
    </citation>
    <scope>NUCLEOTIDE SEQUENCE [LARGE SCALE GENOMIC DNA]</scope>
    <source>
        <strain evidence="5 6">DXS10W</strain>
    </source>
</reference>
<accession>A0ABT5I9T1</accession>
<evidence type="ECO:0000313" key="5">
    <source>
        <dbReference type="EMBL" id="MDC7692864.1"/>
    </source>
</evidence>
<evidence type="ECO:0000256" key="2">
    <source>
        <dbReference type="ARBA" id="ARBA00023136"/>
    </source>
</evidence>
<gene>
    <name evidence="5" type="ORF">PQU94_01070</name>
</gene>
<dbReference type="Proteomes" id="UP001216595">
    <property type="component" value="Unassembled WGS sequence"/>
</dbReference>
<dbReference type="Pfam" id="PF00144">
    <property type="entry name" value="Beta-lactamase"/>
    <property type="match status" value="1"/>
</dbReference>
<name>A0ABT5I9T1_9CAUL</name>
<feature type="signal peptide" evidence="3">
    <location>
        <begin position="1"/>
        <end position="25"/>
    </location>
</feature>
<protein>
    <submittedName>
        <fullName evidence="5">Serine hydrolase</fullName>
    </submittedName>
</protein>
<dbReference type="Gene3D" id="3.40.710.10">
    <property type="entry name" value="DD-peptidase/beta-lactamase superfamily"/>
    <property type="match status" value="1"/>
</dbReference>
<comment type="caution">
    <text evidence="5">The sequence shown here is derived from an EMBL/GenBank/DDBJ whole genome shotgun (WGS) entry which is preliminary data.</text>
</comment>
<dbReference type="EMBL" id="JAQQKW010000001">
    <property type="protein sequence ID" value="MDC7692864.1"/>
    <property type="molecule type" value="Genomic_DNA"/>
</dbReference>
<sequence>MLTRRHFQTLAAAAYGVTASGLASAADTPFDGIWTGLLNAGAVRLTLRLEIRGQTVTLISVDQGNARIPATSVDIEDEHIKLSFKSIKASFSGALTSERHIDGTFTQGAPLPLRFTKGDKAEALPPPVVAPLTREVLNDKRLAAYTPGMVAAWASGFASDVLADGARSSGDEISVQPQDQWHWGSITKSMTATLCGRLIDKGVLSWSTTVGDVLGKPGGRVSEPFRQASLLHLLSHRAGLQANLDLMNFVFFTRDALTDPREERLKWALTALKQKPVSPLGAQHLYSNNGYIIAGAMLEVLTNKPWEALIEAEVFTPLGLKSAGFGAPGHFRQSDQPLGHLVQGHNRKPVEAGPGVSNDNPVALGPAGRVHMSAPDMLLYLQAHLNQPSGFLKAETWDTLHKAHFGDSYALGWVIRDDGTLWHNGSNMMWYGEVLIDQRNKTVACVCANDAAPDTQLAVSGLLASANAAAVSSKGDG</sequence>
<feature type="domain" description="Beta-lactamase-related" evidence="4">
    <location>
        <begin position="163"/>
        <end position="454"/>
    </location>
</feature>